<name>A0A9P5U5D6_9AGAR</name>
<feature type="signal peptide" evidence="1">
    <location>
        <begin position="1"/>
        <end position="17"/>
    </location>
</feature>
<evidence type="ECO:0000259" key="2">
    <source>
        <dbReference type="Pfam" id="PF01636"/>
    </source>
</evidence>
<evidence type="ECO:0000313" key="4">
    <source>
        <dbReference type="Proteomes" id="UP000772434"/>
    </source>
</evidence>
<reference evidence="3" key="1">
    <citation type="submission" date="2020-11" db="EMBL/GenBank/DDBJ databases">
        <authorList>
            <consortium name="DOE Joint Genome Institute"/>
            <person name="Ahrendt S."/>
            <person name="Riley R."/>
            <person name="Andreopoulos W."/>
            <person name="Labutti K."/>
            <person name="Pangilinan J."/>
            <person name="Ruiz-Duenas F.J."/>
            <person name="Barrasa J.M."/>
            <person name="Sanchez-Garcia M."/>
            <person name="Camarero S."/>
            <person name="Miyauchi S."/>
            <person name="Serrano A."/>
            <person name="Linde D."/>
            <person name="Babiker R."/>
            <person name="Drula E."/>
            <person name="Ayuso-Fernandez I."/>
            <person name="Pacheco R."/>
            <person name="Padilla G."/>
            <person name="Ferreira P."/>
            <person name="Barriuso J."/>
            <person name="Kellner H."/>
            <person name="Castanera R."/>
            <person name="Alfaro M."/>
            <person name="Ramirez L."/>
            <person name="Pisabarro A.G."/>
            <person name="Kuo A."/>
            <person name="Tritt A."/>
            <person name="Lipzen A."/>
            <person name="He G."/>
            <person name="Yan M."/>
            <person name="Ng V."/>
            <person name="Cullen D."/>
            <person name="Martin F."/>
            <person name="Rosso M.-N."/>
            <person name="Henrissat B."/>
            <person name="Hibbett D."/>
            <person name="Martinez A.T."/>
            <person name="Grigoriev I.V."/>
        </authorList>
    </citation>
    <scope>NUCLEOTIDE SEQUENCE</scope>
    <source>
        <strain evidence="3">AH 40177</strain>
    </source>
</reference>
<dbReference type="InterPro" id="IPR002575">
    <property type="entry name" value="Aminoglycoside_PTrfase"/>
</dbReference>
<dbReference type="InterPro" id="IPR051678">
    <property type="entry name" value="AGP_Transferase"/>
</dbReference>
<keyword evidence="4" id="KW-1185">Reference proteome</keyword>
<dbReference type="SUPFAM" id="SSF56112">
    <property type="entry name" value="Protein kinase-like (PK-like)"/>
    <property type="match status" value="1"/>
</dbReference>
<gene>
    <name evidence="3" type="ORF">BDP27DRAFT_1403723</name>
</gene>
<dbReference type="Pfam" id="PF01636">
    <property type="entry name" value="APH"/>
    <property type="match status" value="1"/>
</dbReference>
<dbReference type="InterPro" id="IPR011009">
    <property type="entry name" value="Kinase-like_dom_sf"/>
</dbReference>
<feature type="chain" id="PRO_5040230158" description="Aminoglycoside phosphotransferase domain-containing protein" evidence="1">
    <location>
        <begin position="18"/>
        <end position="340"/>
    </location>
</feature>
<accession>A0A9P5U5D6</accession>
<dbReference type="Proteomes" id="UP000772434">
    <property type="component" value="Unassembled WGS sequence"/>
</dbReference>
<sequence>MTSLLQVLLGLVWRVWTRFPARFRRRVYLFVARRWGTRTGSGVSSVRRLPFNLALKSTFDRPSEIETKNMQFIRKKTSVPVPRVFDHISPGKEGGGLILMSWVDGENLLAWLNRHISWPPEMQPNLDILLNSTSREETALAVAHLDPIYPTLEVADNHPLLTDLRTVLTQIRAMPPPETGAICGVDGGPLIWAHCCDRTILPPVESIASFHDLLLQKVHWKSRLDRIRLIALPVHSKKHRICFTHSDLNPSNIVVKDDRLAALIDWEFSGWYPEYWEYTQLEMQNLHIKKLNVFWERVGFFTGQYEGELRLERALWHSTGDMSVAPGVIPGDPLDQPVDA</sequence>
<keyword evidence="1" id="KW-0732">Signal</keyword>
<proteinExistence type="predicted"/>
<dbReference type="PANTHER" id="PTHR21310">
    <property type="entry name" value="AMINOGLYCOSIDE PHOSPHOTRANSFERASE-RELATED-RELATED"/>
    <property type="match status" value="1"/>
</dbReference>
<feature type="domain" description="Aminoglycoside phosphotransferase" evidence="2">
    <location>
        <begin position="234"/>
        <end position="275"/>
    </location>
</feature>
<dbReference type="EMBL" id="JADNRY010000070">
    <property type="protein sequence ID" value="KAF9067680.1"/>
    <property type="molecule type" value="Genomic_DNA"/>
</dbReference>
<evidence type="ECO:0000256" key="1">
    <source>
        <dbReference type="SAM" id="SignalP"/>
    </source>
</evidence>
<comment type="caution">
    <text evidence="3">The sequence shown here is derived from an EMBL/GenBank/DDBJ whole genome shotgun (WGS) entry which is preliminary data.</text>
</comment>
<dbReference type="Gene3D" id="3.90.1200.10">
    <property type="match status" value="1"/>
</dbReference>
<protein>
    <recommendedName>
        <fullName evidence="2">Aminoglycoside phosphotransferase domain-containing protein</fullName>
    </recommendedName>
</protein>
<organism evidence="3 4">
    <name type="scientific">Rhodocollybia butyracea</name>
    <dbReference type="NCBI Taxonomy" id="206335"/>
    <lineage>
        <taxon>Eukaryota</taxon>
        <taxon>Fungi</taxon>
        <taxon>Dikarya</taxon>
        <taxon>Basidiomycota</taxon>
        <taxon>Agaricomycotina</taxon>
        <taxon>Agaricomycetes</taxon>
        <taxon>Agaricomycetidae</taxon>
        <taxon>Agaricales</taxon>
        <taxon>Marasmiineae</taxon>
        <taxon>Omphalotaceae</taxon>
        <taxon>Rhodocollybia</taxon>
    </lineage>
</organism>
<dbReference type="PANTHER" id="PTHR21310:SF15">
    <property type="entry name" value="AMINOGLYCOSIDE PHOSPHOTRANSFERASE DOMAIN-CONTAINING PROTEIN"/>
    <property type="match status" value="1"/>
</dbReference>
<dbReference type="AlphaFoldDB" id="A0A9P5U5D6"/>
<dbReference type="OrthoDB" id="5404599at2759"/>
<evidence type="ECO:0000313" key="3">
    <source>
        <dbReference type="EMBL" id="KAF9067680.1"/>
    </source>
</evidence>